<evidence type="ECO:0000256" key="4">
    <source>
        <dbReference type="ARBA" id="ARBA00022448"/>
    </source>
</evidence>
<evidence type="ECO:0000256" key="10">
    <source>
        <dbReference type="ARBA" id="ARBA00023136"/>
    </source>
</evidence>
<dbReference type="InterPro" id="IPR047817">
    <property type="entry name" value="ABC2_TM_bact-type"/>
</dbReference>
<keyword evidence="4 12" id="KW-0813">Transport</keyword>
<comment type="subunit">
    <text evidence="3">The complex is composed of two ATP-binding proteins (NodI) and two transmembrane proteins (NodJ).</text>
</comment>
<gene>
    <name evidence="14" type="ORF">E6O51_00545</name>
</gene>
<dbReference type="InterPro" id="IPR013525">
    <property type="entry name" value="ABC2_TM"/>
</dbReference>
<evidence type="ECO:0000256" key="11">
    <source>
        <dbReference type="ARBA" id="ARBA00025119"/>
    </source>
</evidence>
<protein>
    <recommendedName>
        <fullName evidence="12">Transport permease protein</fullName>
    </recommendedName>
</protein>
<dbReference type="GO" id="GO:0140359">
    <property type="term" value="F:ABC-type transporter activity"/>
    <property type="evidence" value="ECO:0007669"/>
    <property type="project" value="InterPro"/>
</dbReference>
<dbReference type="RefSeq" id="WP_136383020.1">
    <property type="nucleotide sequence ID" value="NZ_SSOD01000001.1"/>
</dbReference>
<dbReference type="Pfam" id="PF01061">
    <property type="entry name" value="ABC2_membrane"/>
    <property type="match status" value="1"/>
</dbReference>
<feature type="transmembrane region" description="Helical" evidence="12">
    <location>
        <begin position="32"/>
        <end position="55"/>
    </location>
</feature>
<keyword evidence="8 12" id="KW-0812">Transmembrane</keyword>
<dbReference type="NCBIfam" id="TIGR01291">
    <property type="entry name" value="nodJ"/>
    <property type="match status" value="1"/>
</dbReference>
<dbReference type="EMBL" id="SSOD01000001">
    <property type="protein sequence ID" value="THF65128.1"/>
    <property type="molecule type" value="Genomic_DNA"/>
</dbReference>
<dbReference type="PROSITE" id="PS51012">
    <property type="entry name" value="ABC_TM2"/>
    <property type="match status" value="1"/>
</dbReference>
<comment type="function">
    <text evidence="11">Part of the ABC transporter complex NodIJ involved in the export of the nodulation factors (Nod factors), the bacterial signal molecules that induce symbiosis and subsequent nodulation induction. Nod factors are LCO (lipo-chitin oligosaccharide), a modified beta-1,4-linked N-acetylglucosamine oligosaccharide. This subunit encodes the transporter.</text>
</comment>
<feature type="transmembrane region" description="Helical" evidence="12">
    <location>
        <begin position="150"/>
        <end position="173"/>
    </location>
</feature>
<reference evidence="14 15" key="1">
    <citation type="submission" date="2019-04" db="EMBL/GenBank/DDBJ databases">
        <title>Azoarcus rhizosphaerae sp. nov. isolated from rhizosphere of Ficus religiosa.</title>
        <authorList>
            <person name="Lin S.-Y."/>
            <person name="Hameed A."/>
            <person name="Hsu Y.-H."/>
            <person name="Young C.-C."/>
        </authorList>
    </citation>
    <scope>NUCLEOTIDE SEQUENCE [LARGE SCALE GENOMIC DNA]</scope>
    <source>
        <strain evidence="14 15">CC-YHH848</strain>
    </source>
</reference>
<feature type="domain" description="ABC transmembrane type-2" evidence="13">
    <location>
        <begin position="35"/>
        <end position="261"/>
    </location>
</feature>
<evidence type="ECO:0000259" key="13">
    <source>
        <dbReference type="PROSITE" id="PS51012"/>
    </source>
</evidence>
<dbReference type="GO" id="GO:0015772">
    <property type="term" value="P:oligosaccharide transport"/>
    <property type="evidence" value="ECO:0007669"/>
    <property type="project" value="InterPro"/>
</dbReference>
<dbReference type="AlphaFoldDB" id="A0A4S4AYD1"/>
<evidence type="ECO:0000256" key="5">
    <source>
        <dbReference type="ARBA" id="ARBA00022458"/>
    </source>
</evidence>
<dbReference type="GO" id="GO:0043190">
    <property type="term" value="C:ATP-binding cassette (ABC) transporter complex"/>
    <property type="evidence" value="ECO:0007669"/>
    <property type="project" value="InterPro"/>
</dbReference>
<sequence>MNTPAPSPWRPPRLSLRFVPVWQRNFLVWRKLALPSVLGNLADPVIYLFGLGFGIGMLVPDVGGMPYITFLAAGMVCYSTMNSASFEVLYSGFSRMHVQKTWDAILNAPVELDDVVFAELVWAASKALLSGAAILLVVVAFGFAEARYALWVLPLIFLAGLSFAALGLVMTALAPSYDFFMYYFTLFVTPMTLLSGVFFPLEQLPPALRLATDLLPLTHAVLIARPLLLGEVPHAVAAHLAVLAAYGIGAFWLALALLRRRLLK</sequence>
<feature type="transmembrane region" description="Helical" evidence="12">
    <location>
        <begin position="236"/>
        <end position="258"/>
    </location>
</feature>
<dbReference type="PIRSF" id="PIRSF006648">
    <property type="entry name" value="DrrB"/>
    <property type="match status" value="1"/>
</dbReference>
<comment type="subcellular location">
    <subcellularLocation>
        <location evidence="1 12">Cell inner membrane</location>
        <topology evidence="1 12">Multi-pass membrane protein</topology>
    </subcellularLocation>
</comment>
<keyword evidence="10 12" id="KW-0472">Membrane</keyword>
<dbReference type="PANTHER" id="PTHR43229:SF2">
    <property type="entry name" value="NODULATION PROTEIN J"/>
    <property type="match status" value="1"/>
</dbReference>
<keyword evidence="7" id="KW-0997">Cell inner membrane</keyword>
<evidence type="ECO:0000256" key="1">
    <source>
        <dbReference type="ARBA" id="ARBA00004429"/>
    </source>
</evidence>
<name>A0A4S4AYD1_9RHOO</name>
<comment type="similarity">
    <text evidence="2">Belongs to the ABC-2 integral membrane protein family. Lipooligosaccharide exporter (TC 3.A.1.102) subfamily.</text>
</comment>
<dbReference type="InterPro" id="IPR051784">
    <property type="entry name" value="Nod_factor_ABC_transporter"/>
</dbReference>
<dbReference type="Proteomes" id="UP000307956">
    <property type="component" value="Unassembled WGS sequence"/>
</dbReference>
<keyword evidence="5" id="KW-0536">Nodulation</keyword>
<dbReference type="PRINTS" id="PR00164">
    <property type="entry name" value="ABC2TRNSPORT"/>
</dbReference>
<proteinExistence type="inferred from homology"/>
<keyword evidence="6 12" id="KW-1003">Cell membrane</keyword>
<evidence type="ECO:0000256" key="9">
    <source>
        <dbReference type="ARBA" id="ARBA00022989"/>
    </source>
</evidence>
<evidence type="ECO:0000313" key="14">
    <source>
        <dbReference type="EMBL" id="THF65128.1"/>
    </source>
</evidence>
<evidence type="ECO:0000313" key="15">
    <source>
        <dbReference type="Proteomes" id="UP000307956"/>
    </source>
</evidence>
<dbReference type="InterPro" id="IPR000412">
    <property type="entry name" value="ABC_2_transport"/>
</dbReference>
<evidence type="ECO:0000256" key="12">
    <source>
        <dbReference type="RuleBase" id="RU361157"/>
    </source>
</evidence>
<keyword evidence="9 12" id="KW-1133">Transmembrane helix</keyword>
<evidence type="ECO:0000256" key="3">
    <source>
        <dbReference type="ARBA" id="ARBA00011350"/>
    </source>
</evidence>
<comment type="caution">
    <text evidence="14">The sequence shown here is derived from an EMBL/GenBank/DDBJ whole genome shotgun (WGS) entry which is preliminary data.</text>
</comment>
<accession>A0A4S4AYD1</accession>
<feature type="transmembrane region" description="Helical" evidence="12">
    <location>
        <begin position="180"/>
        <end position="201"/>
    </location>
</feature>
<feature type="transmembrane region" description="Helical" evidence="12">
    <location>
        <begin position="67"/>
        <end position="90"/>
    </location>
</feature>
<dbReference type="InterPro" id="IPR005981">
    <property type="entry name" value="ABC_transptNodJ"/>
</dbReference>
<evidence type="ECO:0000256" key="8">
    <source>
        <dbReference type="ARBA" id="ARBA00022692"/>
    </source>
</evidence>
<evidence type="ECO:0000256" key="6">
    <source>
        <dbReference type="ARBA" id="ARBA00022475"/>
    </source>
</evidence>
<keyword evidence="15" id="KW-1185">Reference proteome</keyword>
<evidence type="ECO:0000256" key="7">
    <source>
        <dbReference type="ARBA" id="ARBA00022519"/>
    </source>
</evidence>
<organism evidence="14 15">
    <name type="scientific">Pseudothauera rhizosphaerae</name>
    <dbReference type="NCBI Taxonomy" id="2565932"/>
    <lineage>
        <taxon>Bacteria</taxon>
        <taxon>Pseudomonadati</taxon>
        <taxon>Pseudomonadota</taxon>
        <taxon>Betaproteobacteria</taxon>
        <taxon>Rhodocyclales</taxon>
        <taxon>Zoogloeaceae</taxon>
        <taxon>Pseudothauera</taxon>
    </lineage>
</organism>
<dbReference type="OrthoDB" id="9778589at2"/>
<dbReference type="PANTHER" id="PTHR43229">
    <property type="entry name" value="NODULATION PROTEIN J"/>
    <property type="match status" value="1"/>
</dbReference>
<feature type="transmembrane region" description="Helical" evidence="12">
    <location>
        <begin position="127"/>
        <end position="144"/>
    </location>
</feature>
<evidence type="ECO:0000256" key="2">
    <source>
        <dbReference type="ARBA" id="ARBA00008394"/>
    </source>
</evidence>